<keyword evidence="2" id="KW-0805">Transcription regulation</keyword>
<dbReference type="InterPro" id="IPR000847">
    <property type="entry name" value="LysR_HTH_N"/>
</dbReference>
<dbReference type="GO" id="GO:0003700">
    <property type="term" value="F:DNA-binding transcription factor activity"/>
    <property type="evidence" value="ECO:0007669"/>
    <property type="project" value="InterPro"/>
</dbReference>
<dbReference type="PROSITE" id="PS50931">
    <property type="entry name" value="HTH_LYSR"/>
    <property type="match status" value="1"/>
</dbReference>
<protein>
    <submittedName>
        <fullName evidence="6">DNA-binding transcriptional regulator, LysR family</fullName>
    </submittedName>
</protein>
<reference evidence="7" key="1">
    <citation type="submission" date="2017-03" db="EMBL/GenBank/DDBJ databases">
        <authorList>
            <person name="Monnet C."/>
        </authorList>
    </citation>
    <scope>NUCLEOTIDE SEQUENCE [LARGE SCALE GENOMIC DNA]</scope>
    <source>
        <strain evidence="7">SJ5-8</strain>
    </source>
</reference>
<sequence length="304" mass="33161">MYSAAMRDLRQLQSFRSTALAGSVRGAAEHLATAPSAVSHQIRALEAELGLELFTRDRRRLVLTPTGRELLVDVERVFESLGDLEDRATELRDSRARRLVIGYFSSAGARWIADLVAYLENAHSDMSVRLRLTDGGIVEHGVDLQLVVSGDEELPLPPSMGSELLLVDPYVAAVPRDHPIANSSTVSLAALRDLPWIDNDDLAASNGRCRQVFIDACRTSGVDLSFRHQAHDYRTALDMVDRGLGATVLPKLGLTDPGDGTAVLDIVDPPMTRRIHAVWCTDGPRTDAVLDALRALKSVVGENH</sequence>
<keyword evidence="7" id="KW-1185">Reference proteome</keyword>
<dbReference type="EMBL" id="FXZM01000011">
    <property type="protein sequence ID" value="SMY12661.1"/>
    <property type="molecule type" value="Genomic_DNA"/>
</dbReference>
<dbReference type="AlphaFoldDB" id="A0A2H1L6Z0"/>
<evidence type="ECO:0000313" key="7">
    <source>
        <dbReference type="Proteomes" id="UP000234462"/>
    </source>
</evidence>
<name>A0A2H1L6Z0_9MICO</name>
<dbReference type="GO" id="GO:0032993">
    <property type="term" value="C:protein-DNA complex"/>
    <property type="evidence" value="ECO:0007669"/>
    <property type="project" value="TreeGrafter"/>
</dbReference>
<evidence type="ECO:0000256" key="1">
    <source>
        <dbReference type="ARBA" id="ARBA00009437"/>
    </source>
</evidence>
<evidence type="ECO:0000313" key="6">
    <source>
        <dbReference type="EMBL" id="SMY12661.1"/>
    </source>
</evidence>
<evidence type="ECO:0000256" key="2">
    <source>
        <dbReference type="ARBA" id="ARBA00023015"/>
    </source>
</evidence>
<organism evidence="6 7">
    <name type="scientific">Brevibacterium jeotgali</name>
    <dbReference type="NCBI Taxonomy" id="1262550"/>
    <lineage>
        <taxon>Bacteria</taxon>
        <taxon>Bacillati</taxon>
        <taxon>Actinomycetota</taxon>
        <taxon>Actinomycetes</taxon>
        <taxon>Micrococcales</taxon>
        <taxon>Brevibacteriaceae</taxon>
        <taxon>Brevibacterium</taxon>
    </lineage>
</organism>
<keyword evidence="4" id="KW-0804">Transcription</keyword>
<dbReference type="InterPro" id="IPR036388">
    <property type="entry name" value="WH-like_DNA-bd_sf"/>
</dbReference>
<dbReference type="InterPro" id="IPR005119">
    <property type="entry name" value="LysR_subst-bd"/>
</dbReference>
<evidence type="ECO:0000256" key="3">
    <source>
        <dbReference type="ARBA" id="ARBA00023125"/>
    </source>
</evidence>
<comment type="similarity">
    <text evidence="1">Belongs to the LysR transcriptional regulatory family.</text>
</comment>
<keyword evidence="3 6" id="KW-0238">DNA-binding</keyword>
<proteinExistence type="inferred from homology"/>
<dbReference type="Proteomes" id="UP000234462">
    <property type="component" value="Unassembled WGS sequence"/>
</dbReference>
<gene>
    <name evidence="6" type="ORF">BJEO58_02261</name>
</gene>
<dbReference type="FunFam" id="1.10.10.10:FF:000001">
    <property type="entry name" value="LysR family transcriptional regulator"/>
    <property type="match status" value="1"/>
</dbReference>
<dbReference type="GO" id="GO:0003677">
    <property type="term" value="F:DNA binding"/>
    <property type="evidence" value="ECO:0007669"/>
    <property type="project" value="UniProtKB-KW"/>
</dbReference>
<dbReference type="SUPFAM" id="SSF53850">
    <property type="entry name" value="Periplasmic binding protein-like II"/>
    <property type="match status" value="1"/>
</dbReference>
<accession>A0A2H1L6Z0</accession>
<dbReference type="Gene3D" id="1.10.10.10">
    <property type="entry name" value="Winged helix-like DNA-binding domain superfamily/Winged helix DNA-binding domain"/>
    <property type="match status" value="1"/>
</dbReference>
<dbReference type="Pfam" id="PF00126">
    <property type="entry name" value="HTH_1"/>
    <property type="match status" value="1"/>
</dbReference>
<evidence type="ECO:0000256" key="4">
    <source>
        <dbReference type="ARBA" id="ARBA00023163"/>
    </source>
</evidence>
<dbReference type="PANTHER" id="PTHR30346:SF29">
    <property type="entry name" value="LYSR SUBSTRATE-BINDING"/>
    <property type="match status" value="1"/>
</dbReference>
<dbReference type="SUPFAM" id="SSF46785">
    <property type="entry name" value="Winged helix' DNA-binding domain"/>
    <property type="match status" value="1"/>
</dbReference>
<dbReference type="Gene3D" id="3.40.190.10">
    <property type="entry name" value="Periplasmic binding protein-like II"/>
    <property type="match status" value="2"/>
</dbReference>
<feature type="domain" description="HTH lysR-type" evidence="5">
    <location>
        <begin position="7"/>
        <end position="64"/>
    </location>
</feature>
<evidence type="ECO:0000259" key="5">
    <source>
        <dbReference type="PROSITE" id="PS50931"/>
    </source>
</evidence>
<dbReference type="InterPro" id="IPR036390">
    <property type="entry name" value="WH_DNA-bd_sf"/>
</dbReference>
<dbReference type="PANTHER" id="PTHR30346">
    <property type="entry name" value="TRANSCRIPTIONAL DUAL REGULATOR HCAR-RELATED"/>
    <property type="match status" value="1"/>
</dbReference>
<dbReference type="Pfam" id="PF03466">
    <property type="entry name" value="LysR_substrate"/>
    <property type="match status" value="1"/>
</dbReference>